<evidence type="ECO:0000256" key="4">
    <source>
        <dbReference type="ARBA" id="ARBA00022729"/>
    </source>
</evidence>
<reference evidence="12" key="3">
    <citation type="submission" date="2025-09" db="UniProtKB">
        <authorList>
            <consortium name="Ensembl"/>
        </authorList>
    </citation>
    <scope>IDENTIFICATION</scope>
</reference>
<evidence type="ECO:0000256" key="6">
    <source>
        <dbReference type="ARBA" id="ARBA00023136"/>
    </source>
</evidence>
<name>A0A087YI30_POEFO</name>
<dbReference type="InterPro" id="IPR007110">
    <property type="entry name" value="Ig-like_dom"/>
</dbReference>
<evidence type="ECO:0000256" key="2">
    <source>
        <dbReference type="ARBA" id="ARBA00022475"/>
    </source>
</evidence>
<evidence type="ECO:0000313" key="13">
    <source>
        <dbReference type="Proteomes" id="UP000028760"/>
    </source>
</evidence>
<proteinExistence type="predicted"/>
<keyword evidence="3" id="KW-0812">Transmembrane</keyword>
<keyword evidence="4" id="KW-0732">Signal</keyword>
<evidence type="ECO:0000256" key="5">
    <source>
        <dbReference type="ARBA" id="ARBA00022989"/>
    </source>
</evidence>
<reference evidence="13" key="1">
    <citation type="submission" date="2013-10" db="EMBL/GenBank/DDBJ databases">
        <authorList>
            <person name="Schartl M."/>
            <person name="Warren W."/>
        </authorList>
    </citation>
    <scope>NUCLEOTIDE SEQUENCE [LARGE SCALE GENOMIC DNA]</scope>
    <source>
        <strain evidence="13">female</strain>
    </source>
</reference>
<keyword evidence="2" id="KW-1003">Cell membrane</keyword>
<evidence type="ECO:0000259" key="11">
    <source>
        <dbReference type="PROSITE" id="PS50835"/>
    </source>
</evidence>
<dbReference type="InterPro" id="IPR051713">
    <property type="entry name" value="T-cell_Activation_Regulation"/>
</dbReference>
<dbReference type="AlphaFoldDB" id="A0A087YI30"/>
<dbReference type="GO" id="GO:0071222">
    <property type="term" value="P:cellular response to lipopolysaccharide"/>
    <property type="evidence" value="ECO:0007669"/>
    <property type="project" value="TreeGrafter"/>
</dbReference>
<keyword evidence="13" id="KW-1185">Reference proteome</keyword>
<evidence type="ECO:0000256" key="10">
    <source>
        <dbReference type="ARBA" id="ARBA00023319"/>
    </source>
</evidence>
<evidence type="ECO:0000256" key="9">
    <source>
        <dbReference type="ARBA" id="ARBA00023180"/>
    </source>
</evidence>
<evidence type="ECO:0000256" key="3">
    <source>
        <dbReference type="ARBA" id="ARBA00022692"/>
    </source>
</evidence>
<keyword evidence="9" id="KW-0325">Glycoprotein</keyword>
<dbReference type="GO" id="GO:0042102">
    <property type="term" value="P:positive regulation of T cell proliferation"/>
    <property type="evidence" value="ECO:0007669"/>
    <property type="project" value="TreeGrafter"/>
</dbReference>
<keyword evidence="8" id="KW-0675">Receptor</keyword>
<dbReference type="PANTHER" id="PTHR25466:SF9">
    <property type="entry name" value="FIBRONECTIN TYPE-III DOMAIN-CONTAINING PROTEIN"/>
    <property type="match status" value="1"/>
</dbReference>
<accession>A0A087YI30</accession>
<keyword evidence="7" id="KW-1015">Disulfide bond</keyword>
<evidence type="ECO:0000256" key="7">
    <source>
        <dbReference type="ARBA" id="ARBA00023157"/>
    </source>
</evidence>
<dbReference type="PROSITE" id="PS50835">
    <property type="entry name" value="IG_LIKE"/>
    <property type="match status" value="1"/>
</dbReference>
<dbReference type="GO" id="GO:0031295">
    <property type="term" value="P:T cell costimulation"/>
    <property type="evidence" value="ECO:0007669"/>
    <property type="project" value="TreeGrafter"/>
</dbReference>
<evidence type="ECO:0000256" key="8">
    <source>
        <dbReference type="ARBA" id="ARBA00023170"/>
    </source>
</evidence>
<evidence type="ECO:0000313" key="12">
    <source>
        <dbReference type="Ensembl" id="ENSPFOP00000017683.1"/>
    </source>
</evidence>
<feature type="domain" description="Ig-like" evidence="11">
    <location>
        <begin position="6"/>
        <end position="147"/>
    </location>
</feature>
<dbReference type="GO" id="GO:0009897">
    <property type="term" value="C:external side of plasma membrane"/>
    <property type="evidence" value="ECO:0007669"/>
    <property type="project" value="TreeGrafter"/>
</dbReference>
<dbReference type="GO" id="GO:0007166">
    <property type="term" value="P:cell surface receptor signaling pathway"/>
    <property type="evidence" value="ECO:0007669"/>
    <property type="project" value="TreeGrafter"/>
</dbReference>
<dbReference type="Proteomes" id="UP000028760">
    <property type="component" value="Unassembled WGS sequence"/>
</dbReference>
<dbReference type="EMBL" id="AYCK01026754">
    <property type="status" value="NOT_ANNOTATED_CDS"/>
    <property type="molecule type" value="Genomic_DNA"/>
</dbReference>
<keyword evidence="5" id="KW-1133">Transmembrane helix</keyword>
<dbReference type="Gene3D" id="2.60.40.10">
    <property type="entry name" value="Immunoglobulins"/>
    <property type="match status" value="1"/>
</dbReference>
<keyword evidence="6" id="KW-0472">Membrane</keyword>
<keyword evidence="10" id="KW-0393">Immunoglobulin domain</keyword>
<dbReference type="InterPro" id="IPR013783">
    <property type="entry name" value="Ig-like_fold"/>
</dbReference>
<organism evidence="12 13">
    <name type="scientific">Poecilia formosa</name>
    <name type="common">Amazon molly</name>
    <name type="synonym">Limia formosa</name>
    <dbReference type="NCBI Taxonomy" id="48698"/>
    <lineage>
        <taxon>Eukaryota</taxon>
        <taxon>Metazoa</taxon>
        <taxon>Chordata</taxon>
        <taxon>Craniata</taxon>
        <taxon>Vertebrata</taxon>
        <taxon>Euteleostomi</taxon>
        <taxon>Actinopterygii</taxon>
        <taxon>Neopterygii</taxon>
        <taxon>Teleostei</taxon>
        <taxon>Neoteleostei</taxon>
        <taxon>Acanthomorphata</taxon>
        <taxon>Ovalentaria</taxon>
        <taxon>Atherinomorphae</taxon>
        <taxon>Cyprinodontiformes</taxon>
        <taxon>Poeciliidae</taxon>
        <taxon>Poeciliinae</taxon>
        <taxon>Poecilia</taxon>
    </lineage>
</organism>
<dbReference type="SUPFAM" id="SSF48726">
    <property type="entry name" value="Immunoglobulin"/>
    <property type="match status" value="1"/>
</dbReference>
<dbReference type="PANTHER" id="PTHR25466">
    <property type="entry name" value="T-LYMPHOCYTE ACTIVATION ANTIGEN"/>
    <property type="match status" value="1"/>
</dbReference>
<dbReference type="GO" id="GO:0042130">
    <property type="term" value="P:negative regulation of T cell proliferation"/>
    <property type="evidence" value="ECO:0007669"/>
    <property type="project" value="TreeGrafter"/>
</dbReference>
<reference evidence="12" key="2">
    <citation type="submission" date="2025-08" db="UniProtKB">
        <authorList>
            <consortium name="Ensembl"/>
        </authorList>
    </citation>
    <scope>IDENTIFICATION</scope>
</reference>
<dbReference type="STRING" id="48698.ENSPFOP00000017683"/>
<dbReference type="InterPro" id="IPR036179">
    <property type="entry name" value="Ig-like_dom_sf"/>
</dbReference>
<sequence>ELIWTPRDRNISEQCVCSSLSLSVSSAATFVVNVTQSSYEAEENHSITLEWTFTTEPDSCLKFKFIIYTLITDDKLSVLFHEHDGVEVPMSQDKQFAGRVQSDKDVLPEGRTRLHVSRLRTEDSGLYVCEMKTDENFGSAAAELVVSAAPEPLQVQRLNPQTENRSRFSLYIVLTLNVTMHLLPDVSVFLTKQPFLKSFSKSLVKTKRQIFSFLERFCSESP</sequence>
<dbReference type="EMBL" id="AYCK01026753">
    <property type="status" value="NOT_ANNOTATED_CDS"/>
    <property type="molecule type" value="Genomic_DNA"/>
</dbReference>
<dbReference type="GO" id="GO:0006955">
    <property type="term" value="P:immune response"/>
    <property type="evidence" value="ECO:0007669"/>
    <property type="project" value="TreeGrafter"/>
</dbReference>
<dbReference type="Ensembl" id="ENSPFOT00000017705.1">
    <property type="protein sequence ID" value="ENSPFOP00000017683.1"/>
    <property type="gene ID" value="ENSPFOG00000017600.1"/>
</dbReference>
<protein>
    <recommendedName>
        <fullName evidence="11">Ig-like domain-containing protein</fullName>
    </recommendedName>
</protein>
<dbReference type="GeneTree" id="ENSGT01030000234775"/>
<comment type="subcellular location">
    <subcellularLocation>
        <location evidence="1">Cell membrane</location>
        <topology evidence="1">Single-pass type I membrane protein</topology>
    </subcellularLocation>
</comment>
<evidence type="ECO:0000256" key="1">
    <source>
        <dbReference type="ARBA" id="ARBA00004251"/>
    </source>
</evidence>